<name>A0A7K0GNX7_PARDI</name>
<dbReference type="Proteomes" id="UP000463337">
    <property type="component" value="Unassembled WGS sequence"/>
</dbReference>
<accession>A0A7K0GNX7</accession>
<evidence type="ECO:0000313" key="2">
    <source>
        <dbReference type="Proteomes" id="UP000463337"/>
    </source>
</evidence>
<dbReference type="RefSeq" id="WP_151877681.1">
    <property type="nucleotide sequence ID" value="NZ_WKLT01000058.1"/>
</dbReference>
<sequence>MNKSIWLEGMYLEGRDFGYDVVADNPDISKIELESEIYNYLMSLEIYRRYTTVVDTRSKMAAERVYKMLHSQ</sequence>
<protein>
    <submittedName>
        <fullName evidence="1">Uncharacterized protein</fullName>
    </submittedName>
</protein>
<dbReference type="AlphaFoldDB" id="A0A7K0GNX7"/>
<comment type="caution">
    <text evidence="1">The sequence shown here is derived from an EMBL/GenBank/DDBJ whole genome shotgun (WGS) entry which is preliminary data.</text>
</comment>
<proteinExistence type="predicted"/>
<gene>
    <name evidence="1" type="ORF">GKD59_22560</name>
</gene>
<organism evidence="1 2">
    <name type="scientific">Parabacteroides distasonis</name>
    <dbReference type="NCBI Taxonomy" id="823"/>
    <lineage>
        <taxon>Bacteria</taxon>
        <taxon>Pseudomonadati</taxon>
        <taxon>Bacteroidota</taxon>
        <taxon>Bacteroidia</taxon>
        <taxon>Bacteroidales</taxon>
        <taxon>Tannerellaceae</taxon>
        <taxon>Parabacteroides</taxon>
    </lineage>
</organism>
<dbReference type="EMBL" id="WKLT01000058">
    <property type="protein sequence ID" value="MRY60621.1"/>
    <property type="molecule type" value="Genomic_DNA"/>
</dbReference>
<reference evidence="1 2" key="1">
    <citation type="journal article" date="2019" name="Nat. Med.">
        <title>A library of human gut bacterial isolates paired with longitudinal multiomics data enables mechanistic microbiome research.</title>
        <authorList>
            <person name="Poyet M."/>
            <person name="Groussin M."/>
            <person name="Gibbons S.M."/>
            <person name="Avila-Pacheco J."/>
            <person name="Jiang X."/>
            <person name="Kearney S.M."/>
            <person name="Perrotta A.R."/>
            <person name="Berdy B."/>
            <person name="Zhao S."/>
            <person name="Lieberman T.D."/>
            <person name="Swanson P.K."/>
            <person name="Smith M."/>
            <person name="Roesemann S."/>
            <person name="Alexander J.E."/>
            <person name="Rich S.A."/>
            <person name="Livny J."/>
            <person name="Vlamakis H."/>
            <person name="Clish C."/>
            <person name="Bullock K."/>
            <person name="Deik A."/>
            <person name="Scott J."/>
            <person name="Pierce K.A."/>
            <person name="Xavier R.J."/>
            <person name="Alm E.J."/>
        </authorList>
    </citation>
    <scope>NUCLEOTIDE SEQUENCE [LARGE SCALE GENOMIC DNA]</scope>
    <source>
        <strain evidence="1 2">BIOML-A41</strain>
    </source>
</reference>
<evidence type="ECO:0000313" key="1">
    <source>
        <dbReference type="EMBL" id="MRY60621.1"/>
    </source>
</evidence>